<sequence length="544" mass="57166">MTLGEVLLVATLAVPLVTLVLALSSGSHRRTTILLVLAAIPALLTALFAESGTTVVLPQALLSLVLSLDLPGRLLLGAAALLWIATGAYAVLSRRGRENDNPFPIWWLATMTGSFGVFIVADLVGFYLFFTLVSLSAYWLVVDDGAPPAKRAGAVYVSFALLSEAFLLLAFVLLAVATRNDSFLIRDAVAAISTSPLRDPAMAFLVLGFGIKIGLVPFHVWMPLTYASASIPVAAVLSGATVKAGVIGLIRFLPFGVPLPGWGETLTALGFVSAFYGVLIGITQTNPRTILAYSSVSQMGLIAAVLGMGLATGNSITPAAAAFYAMFHILAKGGLFLAIGVAQKTRHRTEWTVLLPAAVVALGFGGFPMTGGAIAKYAIKSPLGDGGVAMLAMVSAAASTLLMLHFLRCLRASRSHETRTTSAAEKSFIWLAIAVAVVALPWVLYPAVIQASAHDALSFDALWKATWPVLIGVLLFGVLGRAPGILPMIPPGDIIVLQSWAWSGAKALGDATERIDEYLRRWSIAGSLLLVVTLALIGSFYVGR</sequence>
<protein>
    <submittedName>
        <fullName evidence="10">NADH-ubiquinone/plastoquinone family protein</fullName>
    </submittedName>
</protein>
<evidence type="ECO:0000256" key="5">
    <source>
        <dbReference type="ARBA" id="ARBA00023002"/>
    </source>
</evidence>
<gene>
    <name evidence="10" type="ORF">YBN1229_v1_2097</name>
</gene>
<dbReference type="PANTHER" id="PTHR42682:SF4">
    <property type="entry name" value="NADH-UBIQUINONE_PLASTOQUINONE"/>
    <property type="match status" value="1"/>
</dbReference>
<dbReference type="KEGG" id="fiy:BN1229_v1_2097"/>
<feature type="transmembrane region" description="Helical" evidence="8">
    <location>
        <begin position="233"/>
        <end position="253"/>
    </location>
</feature>
<feature type="transmembrane region" description="Helical" evidence="8">
    <location>
        <begin position="6"/>
        <end position="24"/>
    </location>
</feature>
<accession>A0A0D6JF75</accession>
<feature type="transmembrane region" description="Helical" evidence="8">
    <location>
        <begin position="290"/>
        <end position="310"/>
    </location>
</feature>
<feature type="transmembrane region" description="Helical" evidence="8">
    <location>
        <begin position="522"/>
        <end position="542"/>
    </location>
</feature>
<keyword evidence="2" id="KW-1003">Cell membrane</keyword>
<reference evidence="11" key="1">
    <citation type="submission" date="2015-02" db="EMBL/GenBank/DDBJ databases">
        <authorList>
            <person name="Chooi Y.-H."/>
        </authorList>
    </citation>
    <scope>NUCLEOTIDE SEQUENCE [LARGE SCALE GENOMIC DNA]</scope>
    <source>
        <strain evidence="11">strain Y</strain>
    </source>
</reference>
<evidence type="ECO:0000256" key="6">
    <source>
        <dbReference type="ARBA" id="ARBA00023136"/>
    </source>
</evidence>
<name>A0A0D6JF75_9HYPH</name>
<evidence type="ECO:0000256" key="8">
    <source>
        <dbReference type="SAM" id="Phobius"/>
    </source>
</evidence>
<evidence type="ECO:0000256" key="3">
    <source>
        <dbReference type="ARBA" id="ARBA00022692"/>
    </source>
</evidence>
<keyword evidence="11" id="KW-1185">Reference proteome</keyword>
<feature type="transmembrane region" description="Helical" evidence="8">
    <location>
        <begin position="103"/>
        <end position="120"/>
    </location>
</feature>
<evidence type="ECO:0000256" key="1">
    <source>
        <dbReference type="ARBA" id="ARBA00004651"/>
    </source>
</evidence>
<feature type="transmembrane region" description="Helical" evidence="8">
    <location>
        <begin position="201"/>
        <end position="221"/>
    </location>
</feature>
<dbReference type="GO" id="GO:0016491">
    <property type="term" value="F:oxidoreductase activity"/>
    <property type="evidence" value="ECO:0007669"/>
    <property type="project" value="UniProtKB-KW"/>
</dbReference>
<evidence type="ECO:0000313" key="10">
    <source>
        <dbReference type="EMBL" id="CPR19294.1"/>
    </source>
</evidence>
<feature type="transmembrane region" description="Helical" evidence="8">
    <location>
        <begin position="70"/>
        <end position="91"/>
    </location>
</feature>
<dbReference type="GO" id="GO:0005886">
    <property type="term" value="C:plasma membrane"/>
    <property type="evidence" value="ECO:0007669"/>
    <property type="project" value="UniProtKB-SubCell"/>
</dbReference>
<keyword evidence="6 8" id="KW-0472">Membrane</keyword>
<dbReference type="EMBL" id="LN829119">
    <property type="protein sequence ID" value="CPR19294.1"/>
    <property type="molecule type" value="Genomic_DNA"/>
</dbReference>
<dbReference type="OrthoDB" id="9768329at2"/>
<proteinExistence type="predicted"/>
<dbReference type="InterPro" id="IPR052175">
    <property type="entry name" value="ComplexI-like_HydComp"/>
</dbReference>
<feature type="transmembrane region" description="Helical" evidence="8">
    <location>
        <begin position="31"/>
        <end position="50"/>
    </location>
</feature>
<dbReference type="KEGG" id="fil:BN1229_v1_2097"/>
<feature type="transmembrane region" description="Helical" evidence="8">
    <location>
        <begin position="387"/>
        <end position="407"/>
    </location>
</feature>
<dbReference type="Proteomes" id="UP000033187">
    <property type="component" value="Chromosome 1"/>
</dbReference>
<feature type="transmembrane region" description="Helical" evidence="8">
    <location>
        <begin position="461"/>
        <end position="479"/>
    </location>
</feature>
<feature type="transmembrane region" description="Helical" evidence="8">
    <location>
        <begin position="353"/>
        <end position="375"/>
    </location>
</feature>
<keyword evidence="3 7" id="KW-0812">Transmembrane</keyword>
<feature type="transmembrane region" description="Helical" evidence="8">
    <location>
        <begin position="322"/>
        <end position="341"/>
    </location>
</feature>
<organism evidence="10 11">
    <name type="scientific">Candidatus Filomicrobium marinum</name>
    <dbReference type="NCBI Taxonomy" id="1608628"/>
    <lineage>
        <taxon>Bacteria</taxon>
        <taxon>Pseudomonadati</taxon>
        <taxon>Pseudomonadota</taxon>
        <taxon>Alphaproteobacteria</taxon>
        <taxon>Hyphomicrobiales</taxon>
        <taxon>Hyphomicrobiaceae</taxon>
        <taxon>Filomicrobium</taxon>
    </lineage>
</organism>
<evidence type="ECO:0000259" key="9">
    <source>
        <dbReference type="Pfam" id="PF00361"/>
    </source>
</evidence>
<feature type="transmembrane region" description="Helical" evidence="8">
    <location>
        <begin position="154"/>
        <end position="177"/>
    </location>
</feature>
<keyword evidence="4 8" id="KW-1133">Transmembrane helix</keyword>
<dbReference type="Pfam" id="PF00361">
    <property type="entry name" value="Proton_antipo_M"/>
    <property type="match status" value="1"/>
</dbReference>
<comment type="subcellular location">
    <subcellularLocation>
        <location evidence="1">Cell membrane</location>
        <topology evidence="1">Multi-pass membrane protein</topology>
    </subcellularLocation>
    <subcellularLocation>
        <location evidence="7">Membrane</location>
        <topology evidence="7">Multi-pass membrane protein</topology>
    </subcellularLocation>
</comment>
<keyword evidence="10" id="KW-0830">Ubiquinone</keyword>
<evidence type="ECO:0000256" key="7">
    <source>
        <dbReference type="RuleBase" id="RU000320"/>
    </source>
</evidence>
<feature type="domain" description="NADH:quinone oxidoreductase/Mrp antiporter transmembrane" evidence="9">
    <location>
        <begin position="122"/>
        <end position="349"/>
    </location>
</feature>
<feature type="transmembrane region" description="Helical" evidence="8">
    <location>
        <begin position="126"/>
        <end position="142"/>
    </location>
</feature>
<dbReference type="InterPro" id="IPR001750">
    <property type="entry name" value="ND/Mrp_TM"/>
</dbReference>
<evidence type="ECO:0000313" key="11">
    <source>
        <dbReference type="Proteomes" id="UP000033187"/>
    </source>
</evidence>
<feature type="transmembrane region" description="Helical" evidence="8">
    <location>
        <begin position="428"/>
        <end position="449"/>
    </location>
</feature>
<evidence type="ECO:0000256" key="4">
    <source>
        <dbReference type="ARBA" id="ARBA00022989"/>
    </source>
</evidence>
<feature type="transmembrane region" description="Helical" evidence="8">
    <location>
        <begin position="265"/>
        <end position="283"/>
    </location>
</feature>
<evidence type="ECO:0000256" key="2">
    <source>
        <dbReference type="ARBA" id="ARBA00022475"/>
    </source>
</evidence>
<dbReference type="AlphaFoldDB" id="A0A0D6JF75"/>
<dbReference type="RefSeq" id="WP_052743826.1">
    <property type="nucleotide sequence ID" value="NZ_LN829118.1"/>
</dbReference>
<keyword evidence="5" id="KW-0560">Oxidoreductase</keyword>
<dbReference type="PANTHER" id="PTHR42682">
    <property type="entry name" value="HYDROGENASE-4 COMPONENT F"/>
    <property type="match status" value="1"/>
</dbReference>